<evidence type="ECO:0000256" key="1">
    <source>
        <dbReference type="ARBA" id="ARBA00010688"/>
    </source>
</evidence>
<dbReference type="InterPro" id="IPR029056">
    <property type="entry name" value="Ribokinase-like"/>
</dbReference>
<evidence type="ECO:0000256" key="2">
    <source>
        <dbReference type="ARBA" id="ARBA00022679"/>
    </source>
</evidence>
<dbReference type="PANTHER" id="PTHR43320">
    <property type="entry name" value="SUGAR KINASE"/>
    <property type="match status" value="1"/>
</dbReference>
<accession>A0A6J6KJG1</accession>
<dbReference type="CDD" id="cd01168">
    <property type="entry name" value="adenosine_kinase"/>
    <property type="match status" value="1"/>
</dbReference>
<reference evidence="5" key="1">
    <citation type="submission" date="2020-05" db="EMBL/GenBank/DDBJ databases">
        <authorList>
            <person name="Chiriac C."/>
            <person name="Salcher M."/>
            <person name="Ghai R."/>
            <person name="Kavagutti S V."/>
        </authorList>
    </citation>
    <scope>NUCLEOTIDE SEQUENCE</scope>
</reference>
<dbReference type="AlphaFoldDB" id="A0A6J6KJG1"/>
<dbReference type="PANTHER" id="PTHR43320:SF3">
    <property type="entry name" value="CARBOHYDRATE KINASE PFKB DOMAIN-CONTAINING PROTEIN"/>
    <property type="match status" value="1"/>
</dbReference>
<dbReference type="InterPro" id="IPR052700">
    <property type="entry name" value="Carb_kinase_PfkB-like"/>
</dbReference>
<evidence type="ECO:0000256" key="3">
    <source>
        <dbReference type="ARBA" id="ARBA00022777"/>
    </source>
</evidence>
<proteinExistence type="inferred from homology"/>
<dbReference type="PRINTS" id="PR00990">
    <property type="entry name" value="RIBOKINASE"/>
</dbReference>
<dbReference type="InterPro" id="IPR002173">
    <property type="entry name" value="Carboh/pur_kinase_PfkB_CS"/>
</dbReference>
<gene>
    <name evidence="5" type="ORF">UFOPK2158_01133</name>
</gene>
<keyword evidence="2" id="KW-0808">Transferase</keyword>
<dbReference type="InterPro" id="IPR002139">
    <property type="entry name" value="Ribo/fructo_kinase"/>
</dbReference>
<sequence length="294" mass="30730">MTYPERALVVGDVIDDVVARVEMPLRPNTDTPARILRESGGSAANTAVWLAAEGVDVDFVGRVGHVDAERFDAEFAAAGVTAHLEHDPEFATGTIVILVEGAIRSMLSDRGANVELDPTRIPLVLLESARVVHLTGYSIFHHHTPEVMSVFIATAQSVGCQVMVDASSAGFLQDFGVERFVELIAGADILRCNEDEAAILSGVSDVPEALRLLALRFPVVVATLGSEGALVWEDGALTAVPAAPIEAMVDPTGAGDSFNAGILAGLVSGATVVQAAQRAAEISARCVTQLGARP</sequence>
<comment type="similarity">
    <text evidence="1">Belongs to the carbohydrate kinase PfkB family.</text>
</comment>
<dbReference type="EMBL" id="CAEZVY010000132">
    <property type="protein sequence ID" value="CAB4649960.1"/>
    <property type="molecule type" value="Genomic_DNA"/>
</dbReference>
<dbReference type="Gene3D" id="3.40.1190.20">
    <property type="match status" value="1"/>
</dbReference>
<dbReference type="PROSITE" id="PS00583">
    <property type="entry name" value="PFKB_KINASES_1"/>
    <property type="match status" value="1"/>
</dbReference>
<dbReference type="SUPFAM" id="SSF53613">
    <property type="entry name" value="Ribokinase-like"/>
    <property type="match status" value="1"/>
</dbReference>
<dbReference type="Pfam" id="PF00294">
    <property type="entry name" value="PfkB"/>
    <property type="match status" value="1"/>
</dbReference>
<protein>
    <submittedName>
        <fullName evidence="5">Unannotated protein</fullName>
    </submittedName>
</protein>
<feature type="domain" description="Carbohydrate kinase PfkB" evidence="4">
    <location>
        <begin position="6"/>
        <end position="293"/>
    </location>
</feature>
<dbReference type="GO" id="GO:0016301">
    <property type="term" value="F:kinase activity"/>
    <property type="evidence" value="ECO:0007669"/>
    <property type="project" value="UniProtKB-KW"/>
</dbReference>
<evidence type="ECO:0000313" key="5">
    <source>
        <dbReference type="EMBL" id="CAB4649960.1"/>
    </source>
</evidence>
<organism evidence="5">
    <name type="scientific">freshwater metagenome</name>
    <dbReference type="NCBI Taxonomy" id="449393"/>
    <lineage>
        <taxon>unclassified sequences</taxon>
        <taxon>metagenomes</taxon>
        <taxon>ecological metagenomes</taxon>
    </lineage>
</organism>
<dbReference type="PROSITE" id="PS00584">
    <property type="entry name" value="PFKB_KINASES_2"/>
    <property type="match status" value="1"/>
</dbReference>
<evidence type="ECO:0000259" key="4">
    <source>
        <dbReference type="Pfam" id="PF00294"/>
    </source>
</evidence>
<keyword evidence="3" id="KW-0418">Kinase</keyword>
<name>A0A6J6KJG1_9ZZZZ</name>
<dbReference type="InterPro" id="IPR011611">
    <property type="entry name" value="PfkB_dom"/>
</dbReference>